<organism evidence="1 2">
    <name type="scientific">Glossina fuscipes</name>
    <dbReference type="NCBI Taxonomy" id="7396"/>
    <lineage>
        <taxon>Eukaryota</taxon>
        <taxon>Metazoa</taxon>
        <taxon>Ecdysozoa</taxon>
        <taxon>Arthropoda</taxon>
        <taxon>Hexapoda</taxon>
        <taxon>Insecta</taxon>
        <taxon>Pterygota</taxon>
        <taxon>Neoptera</taxon>
        <taxon>Endopterygota</taxon>
        <taxon>Diptera</taxon>
        <taxon>Brachycera</taxon>
        <taxon>Muscomorpha</taxon>
        <taxon>Hippoboscoidea</taxon>
        <taxon>Glossinidae</taxon>
        <taxon>Glossina</taxon>
    </lineage>
</organism>
<gene>
    <name evidence="2" type="primary">LOC119639848</name>
</gene>
<protein>
    <submittedName>
        <fullName evidence="2">Uncharacterized protein LOC119639848</fullName>
    </submittedName>
</protein>
<evidence type="ECO:0000313" key="1">
    <source>
        <dbReference type="Proteomes" id="UP000092443"/>
    </source>
</evidence>
<keyword evidence="1" id="KW-1185">Reference proteome</keyword>
<proteinExistence type="predicted"/>
<dbReference type="Proteomes" id="UP000092443">
    <property type="component" value="Unplaced"/>
</dbReference>
<dbReference type="KEGG" id="gfs:119639848"/>
<accession>A0A9C6DYH2</accession>
<dbReference type="RefSeq" id="XP_037893449.1">
    <property type="nucleotide sequence ID" value="XM_038037521.1"/>
</dbReference>
<evidence type="ECO:0000313" key="2">
    <source>
        <dbReference type="RefSeq" id="XP_037893449.1"/>
    </source>
</evidence>
<reference evidence="2" key="1">
    <citation type="submission" date="2025-08" db="UniProtKB">
        <authorList>
            <consortium name="RefSeq"/>
        </authorList>
    </citation>
    <scope>IDENTIFICATION</scope>
    <source>
        <tissue evidence="2">Whole body pupa</tissue>
    </source>
</reference>
<sequence>MSAKLEMRIKQGIIGSEVEVRRYELYAAMIKFNKVFHNKTIEDANDAGDLPSETHQYLEPEFAKPEVYDAFRTACIIYKSVRLKHKVERDIGKRLQARVAFFREAGSCPDGRSHRRNLLHDQFAADGGKLGAKNRHFKSAAFWSLPRRLINTKVGCMLNIDQFIHLGYEEQCRLLWL</sequence>
<dbReference type="AlphaFoldDB" id="A0A9C6DYH2"/>
<name>A0A9C6DYH2_9MUSC</name>
<dbReference type="GeneID" id="119639848"/>